<protein>
    <submittedName>
        <fullName evidence="2">Uncharacterized protein</fullName>
    </submittedName>
</protein>
<evidence type="ECO:0000256" key="1">
    <source>
        <dbReference type="SAM" id="MobiDB-lite"/>
    </source>
</evidence>
<name>A0A2A2DB12_9ACTN</name>
<feature type="compositionally biased region" description="Low complexity" evidence="1">
    <location>
        <begin position="68"/>
        <end position="82"/>
    </location>
</feature>
<dbReference type="AlphaFoldDB" id="A0A2A2DB12"/>
<keyword evidence="3" id="KW-1185">Reference proteome</keyword>
<feature type="region of interest" description="Disordered" evidence="1">
    <location>
        <begin position="55"/>
        <end position="99"/>
    </location>
</feature>
<dbReference type="RefSeq" id="WP_095580904.1">
    <property type="nucleotide sequence ID" value="NZ_JAJQQQ010000014.1"/>
</dbReference>
<evidence type="ECO:0000313" key="3">
    <source>
        <dbReference type="Proteomes" id="UP000218944"/>
    </source>
</evidence>
<accession>A0A2A2DB12</accession>
<organism evidence="2 3">
    <name type="scientific">Streptomyces albireticuli</name>
    <dbReference type="NCBI Taxonomy" id="1940"/>
    <lineage>
        <taxon>Bacteria</taxon>
        <taxon>Bacillati</taxon>
        <taxon>Actinomycetota</taxon>
        <taxon>Actinomycetes</taxon>
        <taxon>Kitasatosporales</taxon>
        <taxon>Streptomycetaceae</taxon>
        <taxon>Streptomyces</taxon>
    </lineage>
</organism>
<gene>
    <name evidence="2" type="ORF">CK936_11730</name>
</gene>
<dbReference type="EMBL" id="NSJV01000223">
    <property type="protein sequence ID" value="PAU48715.1"/>
    <property type="molecule type" value="Genomic_DNA"/>
</dbReference>
<dbReference type="Proteomes" id="UP000218944">
    <property type="component" value="Unassembled WGS sequence"/>
</dbReference>
<reference evidence="2 3" key="1">
    <citation type="submission" date="2017-08" db="EMBL/GenBank/DDBJ databases">
        <title>Genome sequence of Streptomyces albireticuli NRRL B-1670.</title>
        <authorList>
            <person name="Graham D.E."/>
            <person name="Mahan K.M."/>
            <person name="Klingeman D.M."/>
            <person name="Hettich R.L."/>
            <person name="Parry R.J."/>
            <person name="Spain J.C."/>
        </authorList>
    </citation>
    <scope>NUCLEOTIDE SEQUENCE [LARGE SCALE GENOMIC DNA]</scope>
    <source>
        <strain evidence="2 3">NRRL B-1670</strain>
    </source>
</reference>
<sequence>MTDDADHPLRAAFALLALGLVGSAVALHQRAGALPDSVELSGVGLSRPALHQVREAAKKRGPAPRVPSPSARRAARRMGAAPVRRRAPGPDHRAPKHRT</sequence>
<evidence type="ECO:0000313" key="2">
    <source>
        <dbReference type="EMBL" id="PAU48715.1"/>
    </source>
</evidence>
<comment type="caution">
    <text evidence="2">The sequence shown here is derived from an EMBL/GenBank/DDBJ whole genome shotgun (WGS) entry which is preliminary data.</text>
</comment>
<proteinExistence type="predicted"/>